<sequence>MPASTQQFLDPRFSKTRQYRSCTVDDYIICSFGRLFKKTTSCSSGLTLRARFLESEHMSEPRARFLESDRTYVRTKSIKLLTLRTENGHNIPHRKNQSTQVLLGGASFISATAR</sequence>
<accession>A0A8T0GBH8</accession>
<feature type="non-terminal residue" evidence="1">
    <location>
        <position position="114"/>
    </location>
</feature>
<comment type="caution">
    <text evidence="1">The sequence shown here is derived from an EMBL/GenBank/DDBJ whole genome shotgun (WGS) entry which is preliminary data.</text>
</comment>
<evidence type="ECO:0000313" key="1">
    <source>
        <dbReference type="EMBL" id="KAG0556726.1"/>
    </source>
</evidence>
<name>A0A8T0GBH8_CERPU</name>
<gene>
    <name evidence="1" type="ORF">KC19_11G075000</name>
</gene>
<evidence type="ECO:0000313" key="2">
    <source>
        <dbReference type="Proteomes" id="UP000822688"/>
    </source>
</evidence>
<protein>
    <submittedName>
        <fullName evidence="1">Uncharacterized protein</fullName>
    </submittedName>
</protein>
<dbReference type="EMBL" id="CM026432">
    <property type="protein sequence ID" value="KAG0556726.1"/>
    <property type="molecule type" value="Genomic_DNA"/>
</dbReference>
<keyword evidence="2" id="KW-1185">Reference proteome</keyword>
<reference evidence="1 2" key="1">
    <citation type="submission" date="2020-06" db="EMBL/GenBank/DDBJ databases">
        <title>WGS assembly of Ceratodon purpureus strain R40.</title>
        <authorList>
            <person name="Carey S.B."/>
            <person name="Jenkins J."/>
            <person name="Shu S."/>
            <person name="Lovell J.T."/>
            <person name="Sreedasyam A."/>
            <person name="Maumus F."/>
            <person name="Tiley G.P."/>
            <person name="Fernandez-Pozo N."/>
            <person name="Barry K."/>
            <person name="Chen C."/>
            <person name="Wang M."/>
            <person name="Lipzen A."/>
            <person name="Daum C."/>
            <person name="Saski C.A."/>
            <person name="Payton A.C."/>
            <person name="Mcbreen J.C."/>
            <person name="Conrad R.E."/>
            <person name="Kollar L.M."/>
            <person name="Olsson S."/>
            <person name="Huttunen S."/>
            <person name="Landis J.B."/>
            <person name="Wickett N.J."/>
            <person name="Johnson M.G."/>
            <person name="Rensing S.A."/>
            <person name="Grimwood J."/>
            <person name="Schmutz J."/>
            <person name="Mcdaniel S.F."/>
        </authorList>
    </citation>
    <scope>NUCLEOTIDE SEQUENCE [LARGE SCALE GENOMIC DNA]</scope>
    <source>
        <strain evidence="1 2">R40</strain>
    </source>
</reference>
<proteinExistence type="predicted"/>
<dbReference type="AlphaFoldDB" id="A0A8T0GBH8"/>
<organism evidence="1 2">
    <name type="scientific">Ceratodon purpureus</name>
    <name type="common">Fire moss</name>
    <name type="synonym">Dicranum purpureum</name>
    <dbReference type="NCBI Taxonomy" id="3225"/>
    <lineage>
        <taxon>Eukaryota</taxon>
        <taxon>Viridiplantae</taxon>
        <taxon>Streptophyta</taxon>
        <taxon>Embryophyta</taxon>
        <taxon>Bryophyta</taxon>
        <taxon>Bryophytina</taxon>
        <taxon>Bryopsida</taxon>
        <taxon>Dicranidae</taxon>
        <taxon>Pseudoditrichales</taxon>
        <taxon>Ditrichaceae</taxon>
        <taxon>Ceratodon</taxon>
    </lineage>
</organism>
<dbReference type="Proteomes" id="UP000822688">
    <property type="component" value="Chromosome 11"/>
</dbReference>